<evidence type="ECO:0000313" key="9">
    <source>
        <dbReference type="Ensembl" id="ENSXMAP00000026469.1"/>
    </source>
</evidence>
<dbReference type="OMA" id="KEKECEX"/>
<keyword evidence="5 6" id="KW-0238">DNA-binding</keyword>
<evidence type="ECO:0000256" key="2">
    <source>
        <dbReference type="ARBA" id="ARBA00022723"/>
    </source>
</evidence>
<dbReference type="SUPFAM" id="SSF57716">
    <property type="entry name" value="Glucocorticoid receptor-like (DNA-binding domain)"/>
    <property type="match status" value="1"/>
</dbReference>
<reference evidence="9" key="3">
    <citation type="submission" date="2025-08" db="UniProtKB">
        <authorList>
            <consortium name="Ensembl"/>
        </authorList>
    </citation>
    <scope>IDENTIFICATION</scope>
    <source>
        <strain evidence="9">JP 163 A</strain>
    </source>
</reference>
<dbReference type="SMART" id="SM00692">
    <property type="entry name" value="DM3"/>
    <property type="match status" value="1"/>
</dbReference>
<evidence type="ECO:0000256" key="7">
    <source>
        <dbReference type="SAM" id="Coils"/>
    </source>
</evidence>
<evidence type="ECO:0000256" key="1">
    <source>
        <dbReference type="ARBA" id="ARBA00001968"/>
    </source>
</evidence>
<evidence type="ECO:0000256" key="5">
    <source>
        <dbReference type="ARBA" id="ARBA00023125"/>
    </source>
</evidence>
<keyword evidence="10" id="KW-1185">Reference proteome</keyword>
<keyword evidence="7" id="KW-0175">Coiled coil</keyword>
<evidence type="ECO:0000256" key="3">
    <source>
        <dbReference type="ARBA" id="ARBA00022771"/>
    </source>
</evidence>
<name>A0A3B5Q899_XIPMA</name>
<protein>
    <recommendedName>
        <fullName evidence="8">THAP-type domain-containing protein</fullName>
    </recommendedName>
</protein>
<sequence length="272" mass="30832">MPSFTRSASSKYNSRLSFHGFPSDPDLKRRWLVNIRRDNVKLTSHSKVCSLHFPSDQFHQPKTPGGRRMVKTGAVPVLFQWNNFCVQPGRASVWERMKNDYCSVPEPAGLDMVINENQELKEEIKALTSQIEELKIHSTIGLQSEMFSKYKSHCTMKGLIGMAPHGAVTFVSSLYEGSISDKELFMRSGLANLLTEDMAIMVDKGFLISECVKCKVYSPPFLSKKRLMPAQNVLQTQKIARLRVHVEQVIRRVKENKLFDSVIPLSIVGTIN</sequence>
<accession>A0A3B5Q899</accession>
<keyword evidence="2" id="KW-0479">Metal-binding</keyword>
<keyword evidence="3 6" id="KW-0863">Zinc-finger</keyword>
<evidence type="ECO:0000259" key="8">
    <source>
        <dbReference type="PROSITE" id="PS50950"/>
    </source>
</evidence>
<dbReference type="PANTHER" id="PTHR23080">
    <property type="entry name" value="THAP DOMAIN PROTEIN"/>
    <property type="match status" value="1"/>
</dbReference>
<feature type="coiled-coil region" evidence="7">
    <location>
        <begin position="110"/>
        <end position="137"/>
    </location>
</feature>
<reference evidence="10" key="1">
    <citation type="submission" date="2012-01" db="EMBL/GenBank/DDBJ databases">
        <authorList>
            <person name="Walter R."/>
            <person name="Schartl M."/>
            <person name="Warren W."/>
        </authorList>
    </citation>
    <scope>NUCLEOTIDE SEQUENCE [LARGE SCALE GENOMIC DNA]</scope>
    <source>
        <strain evidence="10">JP 163 A</strain>
    </source>
</reference>
<proteinExistence type="predicted"/>
<dbReference type="PANTHER" id="PTHR23080:SF133">
    <property type="entry name" value="SI:CH211-262I1.5-RELATED"/>
    <property type="match status" value="1"/>
</dbReference>
<dbReference type="InterPro" id="IPR038441">
    <property type="entry name" value="THAP_Znf_sf"/>
</dbReference>
<dbReference type="PROSITE" id="PS50950">
    <property type="entry name" value="ZF_THAP"/>
    <property type="match status" value="1"/>
</dbReference>
<dbReference type="Gene3D" id="6.20.210.20">
    <property type="entry name" value="THAP domain"/>
    <property type="match status" value="1"/>
</dbReference>
<feature type="domain" description="THAP-type" evidence="8">
    <location>
        <begin position="1"/>
        <end position="79"/>
    </location>
</feature>
<dbReference type="SMART" id="SM00980">
    <property type="entry name" value="THAP"/>
    <property type="match status" value="1"/>
</dbReference>
<dbReference type="Pfam" id="PF13359">
    <property type="entry name" value="DDE_Tnp_4"/>
    <property type="match status" value="1"/>
</dbReference>
<evidence type="ECO:0000256" key="4">
    <source>
        <dbReference type="ARBA" id="ARBA00022833"/>
    </source>
</evidence>
<evidence type="ECO:0000256" key="6">
    <source>
        <dbReference type="PROSITE-ProRule" id="PRU00309"/>
    </source>
</evidence>
<dbReference type="AlphaFoldDB" id="A0A3B5Q899"/>
<comment type="cofactor">
    <cofactor evidence="1">
        <name>a divalent metal cation</name>
        <dbReference type="ChEBI" id="CHEBI:60240"/>
    </cofactor>
</comment>
<dbReference type="InterPro" id="IPR027806">
    <property type="entry name" value="HARBI1_dom"/>
</dbReference>
<evidence type="ECO:0000313" key="10">
    <source>
        <dbReference type="Proteomes" id="UP000002852"/>
    </source>
</evidence>
<dbReference type="GeneTree" id="ENSGT00940000164656"/>
<dbReference type="Ensembl" id="ENSXMAT00000037150.1">
    <property type="protein sequence ID" value="ENSXMAP00000026469.1"/>
    <property type="gene ID" value="ENSXMAG00000024629.1"/>
</dbReference>
<dbReference type="Pfam" id="PF05485">
    <property type="entry name" value="THAP"/>
    <property type="match status" value="1"/>
</dbReference>
<organism evidence="9 10">
    <name type="scientific">Xiphophorus maculatus</name>
    <name type="common">Southern platyfish</name>
    <name type="synonym">Platypoecilus maculatus</name>
    <dbReference type="NCBI Taxonomy" id="8083"/>
    <lineage>
        <taxon>Eukaryota</taxon>
        <taxon>Metazoa</taxon>
        <taxon>Chordata</taxon>
        <taxon>Craniata</taxon>
        <taxon>Vertebrata</taxon>
        <taxon>Euteleostomi</taxon>
        <taxon>Actinopterygii</taxon>
        <taxon>Neopterygii</taxon>
        <taxon>Teleostei</taxon>
        <taxon>Neoteleostei</taxon>
        <taxon>Acanthomorphata</taxon>
        <taxon>Ovalentaria</taxon>
        <taxon>Atherinomorphae</taxon>
        <taxon>Cyprinodontiformes</taxon>
        <taxon>Poeciliidae</taxon>
        <taxon>Poeciliinae</taxon>
        <taxon>Xiphophorus</taxon>
    </lineage>
</organism>
<dbReference type="InterPro" id="IPR006612">
    <property type="entry name" value="THAP_Znf"/>
</dbReference>
<dbReference type="InParanoid" id="A0A3B5Q899"/>
<keyword evidence="4" id="KW-0862">Zinc</keyword>
<dbReference type="Proteomes" id="UP000002852">
    <property type="component" value="Unassembled WGS sequence"/>
</dbReference>
<dbReference type="GO" id="GO:0008270">
    <property type="term" value="F:zinc ion binding"/>
    <property type="evidence" value="ECO:0007669"/>
    <property type="project" value="UniProtKB-KW"/>
</dbReference>
<reference evidence="10" key="2">
    <citation type="journal article" date="2013" name="Nat. Genet.">
        <title>The genome of the platyfish, Xiphophorus maculatus, provides insights into evolutionary adaptation and several complex traits.</title>
        <authorList>
            <person name="Schartl M."/>
            <person name="Walter R.B."/>
            <person name="Shen Y."/>
            <person name="Garcia T."/>
            <person name="Catchen J."/>
            <person name="Amores A."/>
            <person name="Braasch I."/>
            <person name="Chalopin D."/>
            <person name="Volff J.N."/>
            <person name="Lesch K.P."/>
            <person name="Bisazza A."/>
            <person name="Minx P."/>
            <person name="Hillier L."/>
            <person name="Wilson R.K."/>
            <person name="Fuerstenberg S."/>
            <person name="Boore J."/>
            <person name="Searle S."/>
            <person name="Postlethwait J.H."/>
            <person name="Warren W.C."/>
        </authorList>
    </citation>
    <scope>NUCLEOTIDE SEQUENCE [LARGE SCALE GENOMIC DNA]</scope>
    <source>
        <strain evidence="10">JP 163 A</strain>
    </source>
</reference>
<dbReference type="GO" id="GO:0003677">
    <property type="term" value="F:DNA binding"/>
    <property type="evidence" value="ECO:0007669"/>
    <property type="project" value="UniProtKB-UniRule"/>
</dbReference>
<reference evidence="9" key="4">
    <citation type="submission" date="2025-09" db="UniProtKB">
        <authorList>
            <consortium name="Ensembl"/>
        </authorList>
    </citation>
    <scope>IDENTIFICATION</scope>
    <source>
        <strain evidence="9">JP 163 A</strain>
    </source>
</reference>